<dbReference type="Pfam" id="PF02120">
    <property type="entry name" value="Flg_hook"/>
    <property type="match status" value="1"/>
</dbReference>
<evidence type="ECO:0000313" key="3">
    <source>
        <dbReference type="EMBL" id="SFJ58081.1"/>
    </source>
</evidence>
<reference evidence="3 4" key="1">
    <citation type="submission" date="2016-10" db="EMBL/GenBank/DDBJ databases">
        <authorList>
            <person name="de Groot N.N."/>
        </authorList>
    </citation>
    <scope>NUCLEOTIDE SEQUENCE [LARGE SCALE GENOMIC DNA]</scope>
    <source>
        <strain evidence="3 4">LMG 23650</strain>
    </source>
</reference>
<evidence type="ECO:0000256" key="1">
    <source>
        <dbReference type="SAM" id="MobiDB-lite"/>
    </source>
</evidence>
<organism evidence="3 4">
    <name type="scientific">Paraburkholderia megapolitana</name>
    <dbReference type="NCBI Taxonomy" id="420953"/>
    <lineage>
        <taxon>Bacteria</taxon>
        <taxon>Pseudomonadati</taxon>
        <taxon>Pseudomonadota</taxon>
        <taxon>Betaproteobacteria</taxon>
        <taxon>Burkholderiales</taxon>
        <taxon>Burkholderiaceae</taxon>
        <taxon>Paraburkholderia</taxon>
    </lineage>
</organism>
<dbReference type="STRING" id="420953.SAMN05192543_108214"/>
<proteinExistence type="predicted"/>
<gene>
    <name evidence="3" type="ORF">SAMN05192543_108214</name>
</gene>
<dbReference type="EMBL" id="FOQU01000008">
    <property type="protein sequence ID" value="SFJ58081.1"/>
    <property type="molecule type" value="Genomic_DNA"/>
</dbReference>
<evidence type="ECO:0000259" key="2">
    <source>
        <dbReference type="Pfam" id="PF02120"/>
    </source>
</evidence>
<feature type="compositionally biased region" description="Polar residues" evidence="1">
    <location>
        <begin position="263"/>
        <end position="272"/>
    </location>
</feature>
<feature type="compositionally biased region" description="Polar residues" evidence="1">
    <location>
        <begin position="292"/>
        <end position="313"/>
    </location>
</feature>
<feature type="compositionally biased region" description="Polar residues" evidence="1">
    <location>
        <begin position="460"/>
        <end position="469"/>
    </location>
</feature>
<protein>
    <submittedName>
        <fullName evidence="3">Hook-length control protein FliK</fullName>
    </submittedName>
</protein>
<dbReference type="OrthoDB" id="5296742at2"/>
<name>A0A1I3SKA7_9BURK</name>
<dbReference type="Proteomes" id="UP000199548">
    <property type="component" value="Unassembled WGS sequence"/>
</dbReference>
<dbReference type="RefSeq" id="WP_091017324.1">
    <property type="nucleotide sequence ID" value="NZ_CP041745.1"/>
</dbReference>
<dbReference type="InterPro" id="IPR021136">
    <property type="entry name" value="Flagellar_hook_control-like_C"/>
</dbReference>
<feature type="region of interest" description="Disordered" evidence="1">
    <location>
        <begin position="227"/>
        <end position="272"/>
    </location>
</feature>
<dbReference type="AlphaFoldDB" id="A0A1I3SKA7"/>
<keyword evidence="4" id="KW-1185">Reference proteome</keyword>
<evidence type="ECO:0000313" key="4">
    <source>
        <dbReference type="Proteomes" id="UP000199548"/>
    </source>
</evidence>
<feature type="region of interest" description="Disordered" evidence="1">
    <location>
        <begin position="285"/>
        <end position="318"/>
    </location>
</feature>
<sequence>MNGIDTAIASLLASRIDSLLSGSAAGDATASQTGASALSVGTPLPQGAGSLAGNSAGPMASTQTALSAVALTLDAIMRSGGEATPAVVGQVPVWPVAPVAGAAVLTAGLADLAARAGPVLPLFDITAGSAADALLSGGGAAAGAAGSPVAPFSSAFASAPMSAVAASPLPVAALAAALQQTVAQSGLFYEAHLAQWLAGQRTPASLAGEPQNRLAAAATQLPLEWLDENDPSAWSGPAQPSRTGVTEQPASQATPQQAPENSAGVSVSAHAQTGAQLAGAPVRFSAADPQTPAGSLQRSTSHAAVSGDTSNGTASDAAQPATAAIHAATIPLVRQQLDLLATGQFRWTGEAWPGARLDWTIEQENDERRGGASDSSATDDLPWRTRLTLSLPTLGTVDAELTLTGTQLIARVQASPGGAARLAAHGETFRQRLAAVGIELGGLSIREIGGAATLPETLPANGTSASQTAREAPARVTPQAAATAYARSAAAVSDAARPVYAAQPETPLPHADEFDWDM</sequence>
<feature type="compositionally biased region" description="Low complexity" evidence="1">
    <location>
        <begin position="248"/>
        <end position="259"/>
    </location>
</feature>
<feature type="domain" description="Flagellar hook-length control protein-like C-terminal" evidence="2">
    <location>
        <begin position="382"/>
        <end position="449"/>
    </location>
</feature>
<feature type="region of interest" description="Disordered" evidence="1">
    <location>
        <begin position="456"/>
        <end position="475"/>
    </location>
</feature>
<accession>A0A1I3SKA7</accession>